<proteinExistence type="predicted"/>
<dbReference type="Gene3D" id="4.10.1000.10">
    <property type="entry name" value="Zinc finger, CCCH-type"/>
    <property type="match status" value="1"/>
</dbReference>
<dbReference type="SUPFAM" id="SSF52821">
    <property type="entry name" value="Rhodanese/Cell cycle control phosphatase"/>
    <property type="match status" value="1"/>
</dbReference>
<name>A0AAD5GZ15_9CHLO</name>
<accession>A0AAD5GZ15</accession>
<evidence type="ECO:0000256" key="3">
    <source>
        <dbReference type="ARBA" id="ARBA00022833"/>
    </source>
</evidence>
<reference evidence="9" key="1">
    <citation type="submission" date="2020-11" db="EMBL/GenBank/DDBJ databases">
        <title>Chlorella ohadii genome sequencing and assembly.</title>
        <authorList>
            <person name="Murik O."/>
            <person name="Treves H."/>
            <person name="Kedem I."/>
            <person name="Shotland Y."/>
            <person name="Kaplan A."/>
        </authorList>
    </citation>
    <scope>NUCLEOTIDE SEQUENCE</scope>
    <source>
        <strain evidence="9">1</strain>
    </source>
</reference>
<dbReference type="InterPro" id="IPR036873">
    <property type="entry name" value="Rhodanese-like_dom_sf"/>
</dbReference>
<dbReference type="AlphaFoldDB" id="A0AAD5GZ15"/>
<dbReference type="GO" id="GO:0005829">
    <property type="term" value="C:cytosol"/>
    <property type="evidence" value="ECO:0007669"/>
    <property type="project" value="TreeGrafter"/>
</dbReference>
<dbReference type="Gene3D" id="3.40.250.10">
    <property type="entry name" value="Rhodanese-like domain"/>
    <property type="match status" value="1"/>
</dbReference>
<feature type="region of interest" description="Disordered" evidence="6">
    <location>
        <begin position="1"/>
        <end position="74"/>
    </location>
</feature>
<dbReference type="PROSITE" id="PS50206">
    <property type="entry name" value="RHODANESE_3"/>
    <property type="match status" value="1"/>
</dbReference>
<feature type="compositionally biased region" description="Basic and acidic residues" evidence="6">
    <location>
        <begin position="13"/>
        <end position="29"/>
    </location>
</feature>
<dbReference type="InterPro" id="IPR036855">
    <property type="entry name" value="Znf_CCCH_sf"/>
</dbReference>
<evidence type="ECO:0000256" key="2">
    <source>
        <dbReference type="ARBA" id="ARBA00022771"/>
    </source>
</evidence>
<organism evidence="9 10">
    <name type="scientific">Chlorella ohadii</name>
    <dbReference type="NCBI Taxonomy" id="2649997"/>
    <lineage>
        <taxon>Eukaryota</taxon>
        <taxon>Viridiplantae</taxon>
        <taxon>Chlorophyta</taxon>
        <taxon>core chlorophytes</taxon>
        <taxon>Trebouxiophyceae</taxon>
        <taxon>Chlorellales</taxon>
        <taxon>Chlorellaceae</taxon>
        <taxon>Chlorella clade</taxon>
        <taxon>Chlorella</taxon>
    </lineage>
</organism>
<evidence type="ECO:0000259" key="7">
    <source>
        <dbReference type="PROSITE" id="PS50103"/>
    </source>
</evidence>
<feature type="domain" description="C3H1-type" evidence="7">
    <location>
        <begin position="96"/>
        <end position="123"/>
    </location>
</feature>
<dbReference type="GO" id="GO:0002181">
    <property type="term" value="P:cytoplasmic translation"/>
    <property type="evidence" value="ECO:0007669"/>
    <property type="project" value="TreeGrafter"/>
</dbReference>
<feature type="domain" description="C3H1-type" evidence="7">
    <location>
        <begin position="170"/>
        <end position="207"/>
    </location>
</feature>
<feature type="coiled-coil region" evidence="5">
    <location>
        <begin position="212"/>
        <end position="276"/>
    </location>
</feature>
<gene>
    <name evidence="9" type="ORF">COHA_008303</name>
</gene>
<dbReference type="EMBL" id="JADXDR010000142">
    <property type="protein sequence ID" value="KAI7837814.1"/>
    <property type="molecule type" value="Genomic_DNA"/>
</dbReference>
<feature type="compositionally biased region" description="Basic and acidic residues" evidence="6">
    <location>
        <begin position="302"/>
        <end position="318"/>
    </location>
</feature>
<feature type="region of interest" description="Disordered" evidence="6">
    <location>
        <begin position="297"/>
        <end position="328"/>
    </location>
</feature>
<feature type="zinc finger region" description="C3H1-type" evidence="4">
    <location>
        <begin position="96"/>
        <end position="123"/>
    </location>
</feature>
<keyword evidence="1 4" id="KW-0479">Metal-binding</keyword>
<protein>
    <submittedName>
        <fullName evidence="9">Uncharacterized protein</fullName>
    </submittedName>
</protein>
<dbReference type="PROSITE" id="PS50103">
    <property type="entry name" value="ZF_C3H1"/>
    <property type="match status" value="2"/>
</dbReference>
<keyword evidence="2 4" id="KW-0863">Zinc-finger</keyword>
<dbReference type="CDD" id="cd00158">
    <property type="entry name" value="RHOD"/>
    <property type="match status" value="1"/>
</dbReference>
<evidence type="ECO:0000256" key="6">
    <source>
        <dbReference type="SAM" id="MobiDB-lite"/>
    </source>
</evidence>
<feature type="compositionally biased region" description="Polar residues" evidence="6">
    <location>
        <begin position="43"/>
        <end position="55"/>
    </location>
</feature>
<evidence type="ECO:0000256" key="4">
    <source>
        <dbReference type="PROSITE-ProRule" id="PRU00723"/>
    </source>
</evidence>
<feature type="zinc finger region" description="C3H1-type" evidence="4">
    <location>
        <begin position="170"/>
        <end position="207"/>
    </location>
</feature>
<keyword evidence="3 4" id="KW-0862">Zinc</keyword>
<dbReference type="Gene3D" id="6.20.400.10">
    <property type="match status" value="1"/>
</dbReference>
<dbReference type="Proteomes" id="UP001205105">
    <property type="component" value="Unassembled WGS sequence"/>
</dbReference>
<feature type="compositionally biased region" description="Basic and acidic residues" evidence="6">
    <location>
        <begin position="57"/>
        <end position="74"/>
    </location>
</feature>
<evidence type="ECO:0000313" key="10">
    <source>
        <dbReference type="Proteomes" id="UP001205105"/>
    </source>
</evidence>
<feature type="compositionally biased region" description="Low complexity" evidence="6">
    <location>
        <begin position="319"/>
        <end position="328"/>
    </location>
</feature>
<dbReference type="PANTHER" id="PTHR12681:SF0">
    <property type="entry name" value="ZINC FINGER CCCH DOMAIN-CONTAINING PROTEIN 15"/>
    <property type="match status" value="1"/>
</dbReference>
<keyword evidence="5" id="KW-0175">Coiled coil</keyword>
<evidence type="ECO:0000256" key="5">
    <source>
        <dbReference type="SAM" id="Coils"/>
    </source>
</evidence>
<dbReference type="InterPro" id="IPR000571">
    <property type="entry name" value="Znf_CCCH"/>
</dbReference>
<dbReference type="GO" id="GO:0003729">
    <property type="term" value="F:mRNA binding"/>
    <property type="evidence" value="ECO:0007669"/>
    <property type="project" value="TreeGrafter"/>
</dbReference>
<dbReference type="Pfam" id="PF00581">
    <property type="entry name" value="Rhodanese"/>
    <property type="match status" value="1"/>
</dbReference>
<comment type="caution">
    <text evidence="9">The sequence shown here is derived from an EMBL/GenBank/DDBJ whole genome shotgun (WGS) entry which is preliminary data.</text>
</comment>
<dbReference type="GO" id="GO:0008270">
    <property type="term" value="F:zinc ion binding"/>
    <property type="evidence" value="ECO:0007669"/>
    <property type="project" value="UniProtKB-KW"/>
</dbReference>
<evidence type="ECO:0000259" key="8">
    <source>
        <dbReference type="PROSITE" id="PS50206"/>
    </source>
</evidence>
<evidence type="ECO:0000313" key="9">
    <source>
        <dbReference type="EMBL" id="KAI7837814.1"/>
    </source>
</evidence>
<keyword evidence="10" id="KW-1185">Reference proteome</keyword>
<sequence length="873" mass="89653">MPPKGKAAAGAQDKAKQKAKEKLVEDKTFGLKNKGKSAKVQKYVQQLQKSAQPQRNPRLEEPSRKDKKKAEEERAKELADLFAMSIKQPKVPAGVDPKSIVCEYFRHGQCTKGFKCKFSHDLSVERKTHKADLFTDRRDEEEEKEGMEDWDQETLEKAIAQKHAAENKNRPTSIICKYFLEAVEKKQYGWFWQCPNGKECKYRHALPPGYVLKSQMKELLELEAANRQSVEEAIEEERAKVEAKTPVTEETFAAWMKAKEEAKQKEAEEKEAERRKKGVITGREIFLEEGFVAQDDVSASDAIERDRSQEEDEIRRMEQQAADALQQARAASAAAAEAAPAEAAAAAGGTGAGGASGSGAGGGGVATTLQLSAAEAEELFDDDDDDDDDDALLDDLEADLATKATVSKAASKPLADSLGDAGAAAGKGLSSAADGAAAALGGAADAAAEASKAASEAAAAAAAQAAAAAASLKESAAGLKGALGGAASDVTSGTVDAAQRFLEGATKEFNTEVSIISDNVNALVGGVTSAISSSVGGATSAVGGAVGGATSAVGAAAADAYSQLAGLLPPEVQEALSTAGSVVGKAAQQVAGTDGTTVAVAAGLGLGVPALLGWRAAYGGYSGVLQPEEALQVLQTQDALLLDLLPSVARRVRDASAVALEIQALEVASLSKVSPGSTKVIVMDNQGENAKTVARALRAAGVRRAYTLAGGFKAWQAAGLGVKQAAGLGVKQTSEYDASALDAVGDVAETVVEKAASQLSGLRQPGTAATAAAALGGLGFVALNFHTTLQFLGVLGLELTLVLRALSYSSPQEALDDLAGLYNKAAALAALPAKAAEALQSGGGGAQGGSASAGSGTVVVQRRPSEAQMSKSN</sequence>
<feature type="domain" description="Rhodanese" evidence="8">
    <location>
        <begin position="675"/>
        <end position="724"/>
    </location>
</feature>
<dbReference type="InterPro" id="IPR032378">
    <property type="entry name" value="ZC3H15/TMA46_C"/>
</dbReference>
<feature type="compositionally biased region" description="Low complexity" evidence="6">
    <location>
        <begin position="1"/>
        <end position="12"/>
    </location>
</feature>
<dbReference type="SUPFAM" id="SSF90229">
    <property type="entry name" value="CCCH zinc finger"/>
    <property type="match status" value="1"/>
</dbReference>
<dbReference type="Pfam" id="PF16543">
    <property type="entry name" value="DFRP_C"/>
    <property type="match status" value="1"/>
</dbReference>
<dbReference type="SMART" id="SM00356">
    <property type="entry name" value="ZnF_C3H1"/>
    <property type="match status" value="2"/>
</dbReference>
<evidence type="ECO:0000256" key="1">
    <source>
        <dbReference type="ARBA" id="ARBA00022723"/>
    </source>
</evidence>
<dbReference type="InterPro" id="IPR001763">
    <property type="entry name" value="Rhodanese-like_dom"/>
</dbReference>
<dbReference type="SMART" id="SM00450">
    <property type="entry name" value="RHOD"/>
    <property type="match status" value="1"/>
</dbReference>
<dbReference type="PANTHER" id="PTHR12681">
    <property type="entry name" value="ZINC FINGER-CONTAINING PROTEIN P48ZNF"/>
    <property type="match status" value="1"/>
</dbReference>
<feature type="region of interest" description="Disordered" evidence="6">
    <location>
        <begin position="839"/>
        <end position="873"/>
    </location>
</feature>